<protein>
    <recommendedName>
        <fullName evidence="1">Peptidase S74 domain-containing protein</fullName>
    </recommendedName>
</protein>
<dbReference type="InterPro" id="IPR030392">
    <property type="entry name" value="S74_ICA"/>
</dbReference>
<dbReference type="Proteomes" id="UP000249135">
    <property type="component" value="Unassembled WGS sequence"/>
</dbReference>
<evidence type="ECO:0000313" key="3">
    <source>
        <dbReference type="Proteomes" id="UP000249135"/>
    </source>
</evidence>
<dbReference type="Gene3D" id="1.10.10.10">
    <property type="entry name" value="Winged helix-like DNA-binding domain superfamily/Winged helix DNA-binding domain"/>
    <property type="match status" value="1"/>
</dbReference>
<evidence type="ECO:0000259" key="1">
    <source>
        <dbReference type="PROSITE" id="PS51688"/>
    </source>
</evidence>
<dbReference type="Pfam" id="PF13884">
    <property type="entry name" value="Peptidase_S74"/>
    <property type="match status" value="1"/>
</dbReference>
<dbReference type="InterPro" id="IPR036388">
    <property type="entry name" value="WH-like_DNA-bd_sf"/>
</dbReference>
<proteinExistence type="predicted"/>
<evidence type="ECO:0000313" key="2">
    <source>
        <dbReference type="EMBL" id="PZQ77931.1"/>
    </source>
</evidence>
<dbReference type="PROSITE" id="PS51688">
    <property type="entry name" value="ICA"/>
    <property type="match status" value="1"/>
</dbReference>
<gene>
    <name evidence="2" type="ORF">DI563_01880</name>
</gene>
<organism evidence="2 3">
    <name type="scientific">Variovorax paradoxus</name>
    <dbReference type="NCBI Taxonomy" id="34073"/>
    <lineage>
        <taxon>Bacteria</taxon>
        <taxon>Pseudomonadati</taxon>
        <taxon>Pseudomonadota</taxon>
        <taxon>Betaproteobacteria</taxon>
        <taxon>Burkholderiales</taxon>
        <taxon>Comamonadaceae</taxon>
        <taxon>Variovorax</taxon>
    </lineage>
</organism>
<feature type="domain" description="Peptidase S74" evidence="1">
    <location>
        <begin position="200"/>
        <end position="291"/>
    </location>
</feature>
<dbReference type="EMBL" id="QFPP01000007">
    <property type="protein sequence ID" value="PZQ77931.1"/>
    <property type="molecule type" value="Genomic_DNA"/>
</dbReference>
<sequence>MSQNPALNGPDGSTDGPPILDDGLRLAYSCLAQLRDGVGFSGGALTTSLGYTPVRQYLAGTISIGWSSGSSKLSAKVDATDFGVNWPINITGTAAQLGGRNPVQYAWALGVENMAFAWDGVLGAVIPYVDGNVQYAFTEWSRVQNRPTNLSQFTNGPGYVTAANTIAKIGAVSGIGNVGGSSLTAQIDGIGAVAWGVTPSDQRLKLDIEDTRSDSLAKVMRIRFVGFRFIEGIDDGGRHDVGVIAQELEEIDPRWVLNAGTWKQPDTQQLLIAALHSIKQLEARLAAVEAR</sequence>
<comment type="caution">
    <text evidence="2">The sequence shown here is derived from an EMBL/GenBank/DDBJ whole genome shotgun (WGS) entry which is preliminary data.</text>
</comment>
<reference evidence="2 3" key="1">
    <citation type="submission" date="2017-08" db="EMBL/GenBank/DDBJ databases">
        <title>Infants hospitalized years apart are colonized by the same room-sourced microbial strains.</title>
        <authorList>
            <person name="Brooks B."/>
            <person name="Olm M.R."/>
            <person name="Firek B.A."/>
            <person name="Baker R."/>
            <person name="Thomas B.C."/>
            <person name="Morowitz M.J."/>
            <person name="Banfield J.F."/>
        </authorList>
    </citation>
    <scope>NUCLEOTIDE SEQUENCE [LARGE SCALE GENOMIC DNA]</scope>
    <source>
        <strain evidence="2">S2_005_003_R2_41</strain>
    </source>
</reference>
<name>A0A2W5QHB8_VARPD</name>
<accession>A0A2W5QHB8</accession>
<dbReference type="AlphaFoldDB" id="A0A2W5QHB8"/>